<protein>
    <recommendedName>
        <fullName evidence="2">tRNA(Met) cytidine acetate ligase</fullName>
        <ecNumber evidence="2">6.3.4.-</ecNumber>
    </recommendedName>
</protein>
<comment type="similarity">
    <text evidence="2">Belongs to the TmcAL family.</text>
</comment>
<dbReference type="InterPro" id="IPR014729">
    <property type="entry name" value="Rossmann-like_a/b/a_fold"/>
</dbReference>
<dbReference type="AlphaFoldDB" id="A1HN95"/>
<sequence>MQAVGTIVEYNPFHNGHLWHLTQARAITGCPYIIGVMSGNFVQRGEPAIFDKWTRAEMAVRCGMDLVLELPYVYAVRSAQYFAAGAVRLLSALGIVTHLCFGAEQADLAYLDKVATALAEDKVNASIVRHLKKGGTYAAALSTAVEETGLVTGNTLKLPNNILAVEYLRAIKKYAPELAPVVVPRKAANYHDQTITGPIASATAIRQTLMDGQKTRESVRQAVPAAALAILEEKFRLGQGPVTLEHFAPLLLARLRSATAQWLESLPDVSEGLHYKILTAAQKATSLEEVIAAVKSKRYTRTRLQRILIHALLGVTKPDMAFFDRTGPLYARVLAFNDQGRLLLKEIQRRTSIPIITKTTRFLSSQSRSRHVLNDLQVMLAYDTLATDLYVLGFPNRHYRSGGWDFRRSPLYIAAPPPPTAL</sequence>
<dbReference type="GO" id="GO:0000049">
    <property type="term" value="F:tRNA binding"/>
    <property type="evidence" value="ECO:0007669"/>
    <property type="project" value="UniProtKB-KW"/>
</dbReference>
<evidence type="ECO:0000256" key="2">
    <source>
        <dbReference type="HAMAP-Rule" id="MF_01539"/>
    </source>
</evidence>
<keyword evidence="2" id="KW-0820">tRNA-binding</keyword>
<dbReference type="RefSeq" id="WP_007288493.1">
    <property type="nucleotide sequence ID" value="NZ_AAWL01000002.1"/>
</dbReference>
<keyword evidence="2" id="KW-0067">ATP-binding</keyword>
<dbReference type="NCBIfam" id="NF010191">
    <property type="entry name" value="PRK13670.1"/>
    <property type="match status" value="1"/>
</dbReference>
<keyword evidence="4" id="KW-1185">Reference proteome</keyword>
<organism evidence="3 4">
    <name type="scientific">Thermosinus carboxydivorans Nor1</name>
    <dbReference type="NCBI Taxonomy" id="401526"/>
    <lineage>
        <taxon>Bacteria</taxon>
        <taxon>Bacillati</taxon>
        <taxon>Bacillota</taxon>
        <taxon>Negativicutes</taxon>
        <taxon>Selenomonadales</taxon>
        <taxon>Sporomusaceae</taxon>
        <taxon>Thermosinus</taxon>
    </lineage>
</organism>
<comment type="catalytic activity">
    <reaction evidence="2">
        <text>cytidine(34) in elongator tRNA(Met) + acetate + ATP = N(4)-acetylcytidine(34) in elongator tRNA(Met) + AMP + diphosphate</text>
        <dbReference type="Rhea" id="RHEA:58144"/>
        <dbReference type="Rhea" id="RHEA-COMP:10693"/>
        <dbReference type="Rhea" id="RHEA-COMP:10694"/>
        <dbReference type="ChEBI" id="CHEBI:30089"/>
        <dbReference type="ChEBI" id="CHEBI:30616"/>
        <dbReference type="ChEBI" id="CHEBI:33019"/>
        <dbReference type="ChEBI" id="CHEBI:74900"/>
        <dbReference type="ChEBI" id="CHEBI:82748"/>
        <dbReference type="ChEBI" id="CHEBI:456215"/>
    </reaction>
</comment>
<dbReference type="SUPFAM" id="SSF52374">
    <property type="entry name" value="Nucleotidylyl transferase"/>
    <property type="match status" value="1"/>
</dbReference>
<name>A1HN95_9FIRM</name>
<reference evidence="3 4" key="2">
    <citation type="submission" date="2007-01" db="EMBL/GenBank/DDBJ databases">
        <title>Sequencing of the draft genome and assembly of Thermosinus carboxydivorans Nor1.</title>
        <authorList>
            <consortium name="US DOE Joint Genome Institute (JGI-PGF)"/>
            <person name="Copeland A."/>
            <person name="Lucas S."/>
            <person name="Lapidus A."/>
            <person name="Barry K."/>
            <person name="Glavina del Rio T."/>
            <person name="Dalin E."/>
            <person name="Tice H."/>
            <person name="Bruce D."/>
            <person name="Pitluck S."/>
            <person name="Richardson P."/>
        </authorList>
    </citation>
    <scope>NUCLEOTIDE SEQUENCE [LARGE SCALE GENOMIC DNA]</scope>
    <source>
        <strain evidence="3 4">Nor1</strain>
    </source>
</reference>
<dbReference type="OrthoDB" id="9769796at2"/>
<evidence type="ECO:0000256" key="1">
    <source>
        <dbReference type="ARBA" id="ARBA00022694"/>
    </source>
</evidence>
<dbReference type="EC" id="6.3.4.-" evidence="2"/>
<gene>
    <name evidence="2" type="primary">tmcAL</name>
    <name evidence="3" type="ORF">TcarDRAFT_2194</name>
</gene>
<dbReference type="EMBL" id="AAWL01000002">
    <property type="protein sequence ID" value="EAX48722.1"/>
    <property type="molecule type" value="Genomic_DNA"/>
</dbReference>
<keyword evidence="2" id="KW-0963">Cytoplasm</keyword>
<keyword evidence="2" id="KW-0694">RNA-binding</keyword>
<evidence type="ECO:0000313" key="3">
    <source>
        <dbReference type="EMBL" id="EAX48722.1"/>
    </source>
</evidence>
<dbReference type="GO" id="GO:0006400">
    <property type="term" value="P:tRNA modification"/>
    <property type="evidence" value="ECO:0007669"/>
    <property type="project" value="UniProtKB-UniRule"/>
</dbReference>
<proteinExistence type="inferred from homology"/>
<comment type="caution">
    <text evidence="2">Lacks conserved residue(s) required for the propagation of feature annotation.</text>
</comment>
<dbReference type="HAMAP" id="MF_01539">
    <property type="entry name" value="TmcAL"/>
    <property type="match status" value="1"/>
</dbReference>
<dbReference type="Pfam" id="PF05636">
    <property type="entry name" value="HIGH_NTase1"/>
    <property type="match status" value="1"/>
</dbReference>
<feature type="binding site" evidence="2">
    <location>
        <position position="160"/>
    </location>
    <ligand>
        <name>ATP</name>
        <dbReference type="ChEBI" id="CHEBI:30616"/>
    </ligand>
</feature>
<accession>A1HN95</accession>
<feature type="binding site" evidence="2">
    <location>
        <begin position="7"/>
        <end position="20"/>
    </location>
    <ligand>
        <name>ATP</name>
        <dbReference type="ChEBI" id="CHEBI:30616"/>
    </ligand>
</feature>
<keyword evidence="2" id="KW-0547">Nucleotide-binding</keyword>
<comment type="function">
    <text evidence="2">Catalyzes the formation of N(4)-acetylcytidine (ac(4)C) at the wobble position of elongator tRNA(Met), using acetate and ATP as substrates. First activates an acetate ion to form acetyladenylate (Ac-AMP) and then transfers the acetyl group to tRNA to form ac(4)C34.</text>
</comment>
<comment type="caution">
    <text evidence="3">The sequence shown here is derived from an EMBL/GenBank/DDBJ whole genome shotgun (WGS) entry which is preliminary data.</text>
</comment>
<dbReference type="PANTHER" id="PTHR37825:SF1">
    <property type="entry name" value="TRNA(MET) CYTIDINE ACETATE LIGASE"/>
    <property type="match status" value="1"/>
</dbReference>
<dbReference type="eggNOG" id="COG1323">
    <property type="taxonomic scope" value="Bacteria"/>
</dbReference>
<dbReference type="GO" id="GO:0005524">
    <property type="term" value="F:ATP binding"/>
    <property type="evidence" value="ECO:0007669"/>
    <property type="project" value="UniProtKB-KW"/>
</dbReference>
<dbReference type="PANTHER" id="PTHR37825">
    <property type="entry name" value="TRNA(MET) CYTIDINE ACETATE LIGASE"/>
    <property type="match status" value="1"/>
</dbReference>
<evidence type="ECO:0000313" key="4">
    <source>
        <dbReference type="Proteomes" id="UP000005139"/>
    </source>
</evidence>
<dbReference type="Gene3D" id="3.40.50.620">
    <property type="entry name" value="HUPs"/>
    <property type="match status" value="1"/>
</dbReference>
<dbReference type="Proteomes" id="UP000005139">
    <property type="component" value="Unassembled WGS sequence"/>
</dbReference>
<feature type="binding site" evidence="2">
    <location>
        <position position="185"/>
    </location>
    <ligand>
        <name>ATP</name>
        <dbReference type="ChEBI" id="CHEBI:30616"/>
    </ligand>
</feature>
<feature type="binding site" evidence="2">
    <location>
        <position position="102"/>
    </location>
    <ligand>
        <name>ATP</name>
        <dbReference type="ChEBI" id="CHEBI:30616"/>
    </ligand>
</feature>
<reference evidence="3 4" key="1">
    <citation type="submission" date="2007-01" db="EMBL/GenBank/DDBJ databases">
        <title>Annotation of the draft genome assembly of Thermosinus carboxydivorans Nor1.</title>
        <authorList>
            <consortium name="US DOE Joint Genome Institute (JGI-ORNL)"/>
            <person name="Larimer F."/>
            <person name="Land M."/>
            <person name="Hauser L."/>
        </authorList>
    </citation>
    <scope>NUCLEOTIDE SEQUENCE [LARGE SCALE GENOMIC DNA]</scope>
    <source>
        <strain evidence="3 4">Nor1</strain>
    </source>
</reference>
<keyword evidence="1 2" id="KW-0819">tRNA processing</keyword>
<dbReference type="GO" id="GO:0016879">
    <property type="term" value="F:ligase activity, forming carbon-nitrogen bonds"/>
    <property type="evidence" value="ECO:0007669"/>
    <property type="project" value="UniProtKB-UniRule"/>
</dbReference>
<dbReference type="GO" id="GO:0005737">
    <property type="term" value="C:cytoplasm"/>
    <property type="evidence" value="ECO:0007669"/>
    <property type="project" value="UniProtKB-SubCell"/>
</dbReference>
<keyword evidence="2" id="KW-0436">Ligase</keyword>
<dbReference type="InterPro" id="IPR008513">
    <property type="entry name" value="tRNA(Met)_cyd_acetate_ligase"/>
</dbReference>
<comment type="subcellular location">
    <subcellularLocation>
        <location evidence="2">Cytoplasm</location>
    </subcellularLocation>
</comment>